<dbReference type="Proteomes" id="UP000737171">
    <property type="component" value="Unassembled WGS sequence"/>
</dbReference>
<accession>A0ABX2EV93</accession>
<proteinExistence type="predicted"/>
<organism evidence="1 2">
    <name type="scientific">Pseudaquabacterium terrae</name>
    <dbReference type="NCBI Taxonomy" id="2732868"/>
    <lineage>
        <taxon>Bacteria</taxon>
        <taxon>Pseudomonadati</taxon>
        <taxon>Pseudomonadota</taxon>
        <taxon>Betaproteobacteria</taxon>
        <taxon>Burkholderiales</taxon>
        <taxon>Sphaerotilaceae</taxon>
        <taxon>Pseudaquabacterium</taxon>
    </lineage>
</organism>
<evidence type="ECO:0000313" key="1">
    <source>
        <dbReference type="EMBL" id="NRF72464.1"/>
    </source>
</evidence>
<gene>
    <name evidence="1" type="ORF">HLB44_36495</name>
</gene>
<protein>
    <submittedName>
        <fullName evidence="1">Uncharacterized protein</fullName>
    </submittedName>
</protein>
<evidence type="ECO:0000313" key="2">
    <source>
        <dbReference type="Proteomes" id="UP000737171"/>
    </source>
</evidence>
<sequence length="132" mass="14115">MRLAQSVERLASTDPLRIKQPALVYSYRSIGTALAEAIDISEVSKTARSPEWAVRPPAASGRLQQFVGVACAVQRGLPVARAGSARLWQATTGTALATLKACRGLLIPAALGLPARSRVWSLWQQGLWHAAT</sequence>
<dbReference type="RefSeq" id="WP_173135741.1">
    <property type="nucleotide sequence ID" value="NZ_JABRWJ010000033.1"/>
</dbReference>
<keyword evidence="2" id="KW-1185">Reference proteome</keyword>
<dbReference type="EMBL" id="JABRWJ010000033">
    <property type="protein sequence ID" value="NRF72464.1"/>
    <property type="molecule type" value="Genomic_DNA"/>
</dbReference>
<comment type="caution">
    <text evidence="1">The sequence shown here is derived from an EMBL/GenBank/DDBJ whole genome shotgun (WGS) entry which is preliminary data.</text>
</comment>
<reference evidence="1 2" key="1">
    <citation type="submission" date="2020-05" db="EMBL/GenBank/DDBJ databases">
        <title>Aquincola sp. isolate from soil.</title>
        <authorList>
            <person name="Han J."/>
            <person name="Kim D.-U."/>
        </authorList>
    </citation>
    <scope>NUCLEOTIDE SEQUENCE [LARGE SCALE GENOMIC DNA]</scope>
    <source>
        <strain evidence="1 2">S2</strain>
    </source>
</reference>
<name>A0ABX2EV93_9BURK</name>